<dbReference type="Gene3D" id="2.10.25.10">
    <property type="entry name" value="Laminin"/>
    <property type="match status" value="1"/>
</dbReference>
<protein>
    <submittedName>
        <fullName evidence="1">Uncharacterized protein</fullName>
    </submittedName>
</protein>
<reference evidence="1" key="1">
    <citation type="journal article" date="2012" name="Nature">
        <title>The oyster genome reveals stress adaptation and complexity of shell formation.</title>
        <authorList>
            <person name="Zhang G."/>
            <person name="Fang X."/>
            <person name="Guo X."/>
            <person name="Li L."/>
            <person name="Luo R."/>
            <person name="Xu F."/>
            <person name="Yang P."/>
            <person name="Zhang L."/>
            <person name="Wang X."/>
            <person name="Qi H."/>
            <person name="Xiong Z."/>
            <person name="Que H."/>
            <person name="Xie Y."/>
            <person name="Holland P.W."/>
            <person name="Paps J."/>
            <person name="Zhu Y."/>
            <person name="Wu F."/>
            <person name="Chen Y."/>
            <person name="Wang J."/>
            <person name="Peng C."/>
            <person name="Meng J."/>
            <person name="Yang L."/>
            <person name="Liu J."/>
            <person name="Wen B."/>
            <person name="Zhang N."/>
            <person name="Huang Z."/>
            <person name="Zhu Q."/>
            <person name="Feng Y."/>
            <person name="Mount A."/>
            <person name="Hedgecock D."/>
            <person name="Xu Z."/>
            <person name="Liu Y."/>
            <person name="Domazet-Loso T."/>
            <person name="Du Y."/>
            <person name="Sun X."/>
            <person name="Zhang S."/>
            <person name="Liu B."/>
            <person name="Cheng P."/>
            <person name="Jiang X."/>
            <person name="Li J."/>
            <person name="Fan D."/>
            <person name="Wang W."/>
            <person name="Fu W."/>
            <person name="Wang T."/>
            <person name="Wang B."/>
            <person name="Zhang J."/>
            <person name="Peng Z."/>
            <person name="Li Y."/>
            <person name="Li N."/>
            <person name="Wang J."/>
            <person name="Chen M."/>
            <person name="He Y."/>
            <person name="Tan F."/>
            <person name="Song X."/>
            <person name="Zheng Q."/>
            <person name="Huang R."/>
            <person name="Yang H."/>
            <person name="Du X."/>
            <person name="Chen L."/>
            <person name="Yang M."/>
            <person name="Gaffney P.M."/>
            <person name="Wang S."/>
            <person name="Luo L."/>
            <person name="She Z."/>
            <person name="Ming Y."/>
            <person name="Huang W."/>
            <person name="Zhang S."/>
            <person name="Huang B."/>
            <person name="Zhang Y."/>
            <person name="Qu T."/>
            <person name="Ni P."/>
            <person name="Miao G."/>
            <person name="Wang J."/>
            <person name="Wang Q."/>
            <person name="Steinberg C.E."/>
            <person name="Wang H."/>
            <person name="Li N."/>
            <person name="Qian L."/>
            <person name="Zhang G."/>
            <person name="Li Y."/>
            <person name="Yang H."/>
            <person name="Liu X."/>
            <person name="Wang J."/>
            <person name="Yin Y."/>
            <person name="Wang J."/>
        </authorList>
    </citation>
    <scope>NUCLEOTIDE SEQUENCE [LARGE SCALE GENOMIC DNA]</scope>
    <source>
        <strain evidence="1">05x7-T-G4-1.051#20</strain>
    </source>
</reference>
<dbReference type="InterPro" id="IPR000742">
    <property type="entry name" value="EGF"/>
</dbReference>
<accession>K1R0H1</accession>
<dbReference type="PROSITE" id="PS00022">
    <property type="entry name" value="EGF_1"/>
    <property type="match status" value="1"/>
</dbReference>
<evidence type="ECO:0000313" key="1">
    <source>
        <dbReference type="EMBL" id="EKC42847.1"/>
    </source>
</evidence>
<dbReference type="SUPFAM" id="SSF57196">
    <property type="entry name" value="EGF/Laminin"/>
    <property type="match status" value="1"/>
</dbReference>
<dbReference type="InParanoid" id="K1R0H1"/>
<gene>
    <name evidence="1" type="ORF">CGI_10013563</name>
</gene>
<name>K1R0H1_MAGGI</name>
<dbReference type="AlphaFoldDB" id="K1R0H1"/>
<proteinExistence type="predicted"/>
<organism evidence="1">
    <name type="scientific">Magallana gigas</name>
    <name type="common">Pacific oyster</name>
    <name type="synonym">Crassostrea gigas</name>
    <dbReference type="NCBI Taxonomy" id="29159"/>
    <lineage>
        <taxon>Eukaryota</taxon>
        <taxon>Metazoa</taxon>
        <taxon>Spiralia</taxon>
        <taxon>Lophotrochozoa</taxon>
        <taxon>Mollusca</taxon>
        <taxon>Bivalvia</taxon>
        <taxon>Autobranchia</taxon>
        <taxon>Pteriomorphia</taxon>
        <taxon>Ostreida</taxon>
        <taxon>Ostreoidea</taxon>
        <taxon>Ostreidae</taxon>
        <taxon>Magallana</taxon>
    </lineage>
</organism>
<dbReference type="EMBL" id="JH816427">
    <property type="protein sequence ID" value="EKC42847.1"/>
    <property type="molecule type" value="Genomic_DNA"/>
</dbReference>
<dbReference type="HOGENOM" id="CLU_2814919_0_0_1"/>
<sequence>MTLAPQGLKQQGGDCKRYSLNNTGPCINGGKLTCKGHEVAHKIKCECLPNARGAFCEEKIEKVPQDT</sequence>